<accession>A0A859FKF4</accession>
<dbReference type="PIRSF" id="PIRSF002741">
    <property type="entry name" value="MppA"/>
    <property type="match status" value="1"/>
</dbReference>
<gene>
    <name evidence="5" type="ORF">FLK61_34545</name>
</gene>
<dbReference type="PANTHER" id="PTHR30290:SF9">
    <property type="entry name" value="OLIGOPEPTIDE-BINDING PROTEIN APPA"/>
    <property type="match status" value="1"/>
</dbReference>
<dbReference type="AlphaFoldDB" id="A0A859FKF4"/>
<name>A0A859FKF4_9BACI</name>
<dbReference type="KEGG" id="psua:FLK61_34545"/>
<evidence type="ECO:0000313" key="6">
    <source>
        <dbReference type="Proteomes" id="UP000318138"/>
    </source>
</evidence>
<keyword evidence="2" id="KW-0813">Transport</keyword>
<reference evidence="6" key="1">
    <citation type="submission" date="2019-07" db="EMBL/GenBank/DDBJ databases">
        <title>Bacillus alkalisoli sp. nov. isolated from saline soil.</title>
        <authorList>
            <person name="Sun J.-Q."/>
            <person name="Xu L."/>
        </authorList>
    </citation>
    <scope>NUCLEOTIDE SEQUENCE [LARGE SCALE GENOMIC DNA]</scope>
    <source>
        <strain evidence="6">M4U3P1</strain>
    </source>
</reference>
<evidence type="ECO:0000259" key="4">
    <source>
        <dbReference type="Pfam" id="PF00496"/>
    </source>
</evidence>
<dbReference type="InterPro" id="IPR039424">
    <property type="entry name" value="SBP_5"/>
</dbReference>
<dbReference type="EMBL" id="CP041372">
    <property type="protein sequence ID" value="QKS73277.1"/>
    <property type="molecule type" value="Genomic_DNA"/>
</dbReference>
<dbReference type="InterPro" id="IPR030678">
    <property type="entry name" value="Peptide/Ni-bd"/>
</dbReference>
<sequence>MVGLSALALLAACASEPNNDGTTNDQLDTNANDSATTIEGGNEDFLQVGLMSNPVSLDPHGANENVSNSINTNIYDRLVYTNQDLEITPGLASSFEQVEDTVWEATIREGVTFHDGEELNAEVVKQNFDRILDPAISSPIAFIFDMIEEVRVVDEYTVEFETAFPFASLPSHMAHPGGSIISPAIIEQSYEDMENGGQPFDAANENPIGTGFFQFEEYQPGNFVELSKNENYWDESDAQVDGVTFRIVPEGLTRIAELETETLDIIYPVNPGDVTRLEEAEGVGVYQAPSTRMAYLGFNTEVEPFNDPLVRRAIHMALNKEDLIEGVLDGTGSVANSPIAPDVFGYSEDLEPIDYDLDEARELLAEAGYEDGFQTTLLTDDDREREDSSQLIQAQLAEIGIDVEIEMVEFGVYLERAGAGETDMFVGSWGTVTMDADYGLYPVFHSSNKGSAGNRSYYENDEVDALLVEARQSSDDAERLALYEEAQQLIIEDSPYAFMYYPDLITGLNDDVEGFWQLPSSFLYLRDVSLNR</sequence>
<evidence type="ECO:0000256" key="1">
    <source>
        <dbReference type="ARBA" id="ARBA00005695"/>
    </source>
</evidence>
<organism evidence="5 6">
    <name type="scientific">Paenalkalicoccus suaedae</name>
    <dbReference type="NCBI Taxonomy" id="2592382"/>
    <lineage>
        <taxon>Bacteria</taxon>
        <taxon>Bacillati</taxon>
        <taxon>Bacillota</taxon>
        <taxon>Bacilli</taxon>
        <taxon>Bacillales</taxon>
        <taxon>Bacillaceae</taxon>
        <taxon>Paenalkalicoccus</taxon>
    </lineage>
</organism>
<comment type="similarity">
    <text evidence="1">Belongs to the bacterial solute-binding protein 5 family.</text>
</comment>
<keyword evidence="3" id="KW-0732">Signal</keyword>
<dbReference type="GO" id="GO:0015833">
    <property type="term" value="P:peptide transport"/>
    <property type="evidence" value="ECO:0007669"/>
    <property type="project" value="TreeGrafter"/>
</dbReference>
<evidence type="ECO:0000313" key="5">
    <source>
        <dbReference type="EMBL" id="QKS73277.1"/>
    </source>
</evidence>
<dbReference type="SUPFAM" id="SSF53850">
    <property type="entry name" value="Periplasmic binding protein-like II"/>
    <property type="match status" value="1"/>
</dbReference>
<dbReference type="PANTHER" id="PTHR30290">
    <property type="entry name" value="PERIPLASMIC BINDING COMPONENT OF ABC TRANSPORTER"/>
    <property type="match status" value="1"/>
</dbReference>
<dbReference type="Pfam" id="PF00496">
    <property type="entry name" value="SBP_bac_5"/>
    <property type="match status" value="1"/>
</dbReference>
<dbReference type="Gene3D" id="3.10.105.10">
    <property type="entry name" value="Dipeptide-binding Protein, Domain 3"/>
    <property type="match status" value="1"/>
</dbReference>
<feature type="domain" description="Solute-binding protein family 5" evidence="4">
    <location>
        <begin position="86"/>
        <end position="450"/>
    </location>
</feature>
<dbReference type="GO" id="GO:1904680">
    <property type="term" value="F:peptide transmembrane transporter activity"/>
    <property type="evidence" value="ECO:0007669"/>
    <property type="project" value="TreeGrafter"/>
</dbReference>
<dbReference type="GO" id="GO:0043190">
    <property type="term" value="C:ATP-binding cassette (ABC) transporter complex"/>
    <property type="evidence" value="ECO:0007669"/>
    <property type="project" value="InterPro"/>
</dbReference>
<dbReference type="Gene3D" id="3.40.190.10">
    <property type="entry name" value="Periplasmic binding protein-like II"/>
    <property type="match status" value="1"/>
</dbReference>
<dbReference type="Proteomes" id="UP000318138">
    <property type="component" value="Chromosome"/>
</dbReference>
<dbReference type="InterPro" id="IPR000914">
    <property type="entry name" value="SBP_5_dom"/>
</dbReference>
<dbReference type="CDD" id="cd08499">
    <property type="entry name" value="PBP2_Ylib_like"/>
    <property type="match status" value="1"/>
</dbReference>
<keyword evidence="6" id="KW-1185">Reference proteome</keyword>
<proteinExistence type="inferred from homology"/>
<dbReference type="Gene3D" id="3.90.76.10">
    <property type="entry name" value="Dipeptide-binding Protein, Domain 1"/>
    <property type="match status" value="1"/>
</dbReference>
<evidence type="ECO:0000256" key="2">
    <source>
        <dbReference type="ARBA" id="ARBA00022448"/>
    </source>
</evidence>
<protein>
    <submittedName>
        <fullName evidence="5">Glutathione ABC transporter substrate-binding protein</fullName>
    </submittedName>
</protein>
<dbReference type="GO" id="GO:0042597">
    <property type="term" value="C:periplasmic space"/>
    <property type="evidence" value="ECO:0007669"/>
    <property type="project" value="UniProtKB-ARBA"/>
</dbReference>
<evidence type="ECO:0000256" key="3">
    <source>
        <dbReference type="ARBA" id="ARBA00022729"/>
    </source>
</evidence>